<dbReference type="AlphaFoldDB" id="A0A315XNQ0"/>
<dbReference type="RefSeq" id="WP_116592652.1">
    <property type="nucleotide sequence ID" value="NZ_MZGS01000027.1"/>
</dbReference>
<name>A0A315XNQ0_9EURY</name>
<dbReference type="InterPro" id="IPR017850">
    <property type="entry name" value="Alkaline_phosphatase_core_sf"/>
</dbReference>
<reference evidence="2 3" key="1">
    <citation type="submission" date="2017-03" db="EMBL/GenBank/DDBJ databases">
        <title>Genome sequence of Methanobrevibacter thaueri.</title>
        <authorList>
            <person name="Poehlein A."/>
            <person name="Seedorf H."/>
            <person name="Daniel R."/>
        </authorList>
    </citation>
    <scope>NUCLEOTIDE SEQUENCE [LARGE SCALE GENOMIC DNA]</scope>
    <source>
        <strain evidence="2 3">DSM 11995</strain>
    </source>
</reference>
<dbReference type="SUPFAM" id="SSF53649">
    <property type="entry name" value="Alkaline phosphatase-like"/>
    <property type="match status" value="1"/>
</dbReference>
<dbReference type="Gene3D" id="3.40.720.10">
    <property type="entry name" value="Alkaline Phosphatase, subunit A"/>
    <property type="match status" value="1"/>
</dbReference>
<dbReference type="Pfam" id="PF04020">
    <property type="entry name" value="Phage_holin_4_2"/>
    <property type="match status" value="1"/>
</dbReference>
<evidence type="ECO:0000313" key="3">
    <source>
        <dbReference type="Proteomes" id="UP000251717"/>
    </source>
</evidence>
<proteinExistence type="predicted"/>
<evidence type="ECO:0008006" key="4">
    <source>
        <dbReference type="Google" id="ProtNLM"/>
    </source>
</evidence>
<keyword evidence="1" id="KW-0812">Transmembrane</keyword>
<dbReference type="Proteomes" id="UP000251717">
    <property type="component" value="Unassembled WGS sequence"/>
</dbReference>
<dbReference type="EMBL" id="MZGS01000027">
    <property type="protein sequence ID" value="PWB85477.1"/>
    <property type="molecule type" value="Genomic_DNA"/>
</dbReference>
<evidence type="ECO:0000256" key="1">
    <source>
        <dbReference type="SAM" id="Phobius"/>
    </source>
</evidence>
<dbReference type="InterPro" id="IPR007165">
    <property type="entry name" value="Phage_holin_4_2"/>
</dbReference>
<protein>
    <recommendedName>
        <fullName evidence="4">Type I phosphodiesterase / nucleotide pyrophosphatase</fullName>
    </recommendedName>
</protein>
<keyword evidence="3" id="KW-1185">Reference proteome</keyword>
<dbReference type="InterPro" id="IPR002591">
    <property type="entry name" value="Phosphodiest/P_Trfase"/>
</dbReference>
<comment type="caution">
    <text evidence="2">The sequence shown here is derived from an EMBL/GenBank/DDBJ whole genome shotgun (WGS) entry which is preliminary data.</text>
</comment>
<keyword evidence="1" id="KW-0472">Membrane</keyword>
<accession>A0A315XNQ0</accession>
<feature type="transmembrane region" description="Helical" evidence="1">
    <location>
        <begin position="43"/>
        <end position="64"/>
    </location>
</feature>
<organism evidence="2 3">
    <name type="scientific">Methanobrevibacter thaueri</name>
    <dbReference type="NCBI Taxonomy" id="190975"/>
    <lineage>
        <taxon>Archaea</taxon>
        <taxon>Methanobacteriati</taxon>
        <taxon>Methanobacteriota</taxon>
        <taxon>Methanomada group</taxon>
        <taxon>Methanobacteria</taxon>
        <taxon>Methanobacteriales</taxon>
        <taxon>Methanobacteriaceae</taxon>
        <taxon>Methanobrevibacter</taxon>
    </lineage>
</organism>
<sequence length="708" mass="81056">MRYKNAIISSLKTVITTLLLVLSNMMAIIIVDYISADFTVGPFYNVLLIIIAFTVTNAILWPIFRRFLMKYIILTFGIGAIFLNSLMFYIATYFIPGVHVGFYGFWQVPIVIAIFTTFATNITNTSYYDNYIKTILKYALERKTPYKKKYPGVIMLEIDGLSINTLKKAIDKGFMPNLKSWIDEKTHTLKQWETDLSSQTGSSQAGILHGNNRDIVAYRWIEKENNNKLMVSGKLSQAPEIEERISNGEGLLVNGISIANMFSGDSQLSALTSSRLHSITRIYNKTLHTVFLESYNFQRIFVLFLWDILLELKSQIMHRLKNIRPRLRRTIVYAAIRAGANVVLREATTEILASEIFRGEIDTAYATFMGYDEIAHHSGVEDDDVWGVLKQIDAQFSRLESAIELADRDYKLLILSDHGQSNGATFKQRYGMTLGNYVRRLLPDDLKIYQSAYNIDHFRDALLPESRQLQTIKDHVETIRDDLFDEEGRIHNLRNEIQERKPAIIFENEQYQKLRERYSNSLEYITGHESIEHSTKKARDSELVVLGSGNLALIYLTQWKQRLTYEEIVMLFPDLIPGLINHPGVGFILIDSMMNGGMAIGKKGIYYLDTDKVVGENPLEGFGEHAAHHLRRENSFRNMPDIMVNSFYDSEKDEVCAFEELIGSHGGLGGNQSKPFILYPSEWEDPGDLIGSESIYRFLKKEIENLDS</sequence>
<dbReference type="OrthoDB" id="82412at2157"/>
<keyword evidence="1" id="KW-1133">Transmembrane helix</keyword>
<feature type="transmembrane region" description="Helical" evidence="1">
    <location>
        <begin position="71"/>
        <end position="95"/>
    </location>
</feature>
<gene>
    <name evidence="2" type="ORF">MBBTH_17410</name>
</gene>
<evidence type="ECO:0000313" key="2">
    <source>
        <dbReference type="EMBL" id="PWB85477.1"/>
    </source>
</evidence>
<dbReference type="Pfam" id="PF01663">
    <property type="entry name" value="Phosphodiest"/>
    <property type="match status" value="1"/>
</dbReference>
<feature type="transmembrane region" description="Helical" evidence="1">
    <location>
        <begin position="101"/>
        <end position="123"/>
    </location>
</feature>
<feature type="transmembrane region" description="Helical" evidence="1">
    <location>
        <begin position="12"/>
        <end position="31"/>
    </location>
</feature>